<dbReference type="PROSITE" id="PS00107">
    <property type="entry name" value="PROTEIN_KINASE_ATP"/>
    <property type="match status" value="1"/>
</dbReference>
<keyword evidence="15" id="KW-1185">Reference proteome</keyword>
<name>A0A6H0Y1Y5_9PEZI</name>
<dbReference type="SMART" id="SM00220">
    <property type="entry name" value="S_TKc"/>
    <property type="match status" value="1"/>
</dbReference>
<dbReference type="Proteomes" id="UP000503462">
    <property type="component" value="Chromosome 4"/>
</dbReference>
<evidence type="ECO:0000256" key="11">
    <source>
        <dbReference type="RuleBase" id="RU361165"/>
    </source>
</evidence>
<feature type="compositionally biased region" description="Polar residues" evidence="12">
    <location>
        <begin position="120"/>
        <end position="130"/>
    </location>
</feature>
<reference evidence="14 15" key="1">
    <citation type="journal article" date="2016" name="Sci. Rep.">
        <title>Peltaster fructicola genome reveals evolution from an invasive phytopathogen to an ectophytic parasite.</title>
        <authorList>
            <person name="Xu C."/>
            <person name="Chen H."/>
            <person name="Gleason M.L."/>
            <person name="Xu J.R."/>
            <person name="Liu H."/>
            <person name="Zhang R."/>
            <person name="Sun G."/>
        </authorList>
    </citation>
    <scope>NUCLEOTIDE SEQUENCE [LARGE SCALE GENOMIC DNA]</scope>
    <source>
        <strain evidence="14 15">LNHT1506</strain>
    </source>
</reference>
<feature type="domain" description="Protein kinase" evidence="13">
    <location>
        <begin position="178"/>
        <end position="457"/>
    </location>
</feature>
<comment type="catalytic activity">
    <reaction evidence="9">
        <text>L-seryl-[protein] + ATP = O-phospho-L-seryl-[protein] + ADP + H(+)</text>
        <dbReference type="Rhea" id="RHEA:17989"/>
        <dbReference type="Rhea" id="RHEA-COMP:9863"/>
        <dbReference type="Rhea" id="RHEA-COMP:11604"/>
        <dbReference type="ChEBI" id="CHEBI:15378"/>
        <dbReference type="ChEBI" id="CHEBI:29999"/>
        <dbReference type="ChEBI" id="CHEBI:30616"/>
        <dbReference type="ChEBI" id="CHEBI:83421"/>
        <dbReference type="ChEBI" id="CHEBI:456216"/>
        <dbReference type="EC" id="2.7.11.24"/>
    </reaction>
    <physiologicalReaction direction="left-to-right" evidence="9">
        <dbReference type="Rhea" id="RHEA:17990"/>
    </physiologicalReaction>
</comment>
<dbReference type="PRINTS" id="PR01773">
    <property type="entry name" value="P38MAPKINASE"/>
</dbReference>
<dbReference type="Gene3D" id="3.30.200.20">
    <property type="entry name" value="Phosphorylase Kinase, domain 1"/>
    <property type="match status" value="1"/>
</dbReference>
<dbReference type="SUPFAM" id="SSF56112">
    <property type="entry name" value="Protein kinase-like (PK-like)"/>
    <property type="match status" value="1"/>
</dbReference>
<dbReference type="PROSITE" id="PS50011">
    <property type="entry name" value="PROTEIN_KINASE_DOM"/>
    <property type="match status" value="1"/>
</dbReference>
<keyword evidence="5 11" id="KW-0418">Kinase</keyword>
<organism evidence="14 15">
    <name type="scientific">Peltaster fructicola</name>
    <dbReference type="NCBI Taxonomy" id="286661"/>
    <lineage>
        <taxon>Eukaryota</taxon>
        <taxon>Fungi</taxon>
        <taxon>Dikarya</taxon>
        <taxon>Ascomycota</taxon>
        <taxon>Pezizomycotina</taxon>
        <taxon>Dothideomycetes</taxon>
        <taxon>Dothideomycetes incertae sedis</taxon>
        <taxon>Peltaster</taxon>
    </lineage>
</organism>
<evidence type="ECO:0000256" key="7">
    <source>
        <dbReference type="ARBA" id="ARBA00023159"/>
    </source>
</evidence>
<evidence type="ECO:0000256" key="3">
    <source>
        <dbReference type="ARBA" id="ARBA00022679"/>
    </source>
</evidence>
<evidence type="ECO:0000256" key="8">
    <source>
        <dbReference type="ARBA" id="ARBA00047919"/>
    </source>
</evidence>
<evidence type="ECO:0000259" key="13">
    <source>
        <dbReference type="PROSITE" id="PS50011"/>
    </source>
</evidence>
<evidence type="ECO:0000313" key="14">
    <source>
        <dbReference type="EMBL" id="QIX01032.1"/>
    </source>
</evidence>
<dbReference type="InterPro" id="IPR003527">
    <property type="entry name" value="MAP_kinase_CS"/>
</dbReference>
<dbReference type="InterPro" id="IPR050117">
    <property type="entry name" value="MAPK"/>
</dbReference>
<protein>
    <recommendedName>
        <fullName evidence="11">Mitogen-activated protein kinase</fullName>
        <ecNumber evidence="11">2.7.11.24</ecNumber>
    </recommendedName>
</protein>
<dbReference type="PROSITE" id="PS01351">
    <property type="entry name" value="MAPK"/>
    <property type="match status" value="1"/>
</dbReference>
<dbReference type="PROSITE" id="PS00108">
    <property type="entry name" value="PROTEIN_KINASE_ST"/>
    <property type="match status" value="1"/>
</dbReference>
<keyword evidence="4 10" id="KW-0547">Nucleotide-binding</keyword>
<evidence type="ECO:0000256" key="12">
    <source>
        <dbReference type="SAM" id="MobiDB-lite"/>
    </source>
</evidence>
<evidence type="ECO:0000256" key="2">
    <source>
        <dbReference type="ARBA" id="ARBA00022527"/>
    </source>
</evidence>
<evidence type="ECO:0000256" key="5">
    <source>
        <dbReference type="ARBA" id="ARBA00022777"/>
    </source>
</evidence>
<comment type="cofactor">
    <cofactor evidence="1 11">
        <name>Mg(2+)</name>
        <dbReference type="ChEBI" id="CHEBI:18420"/>
    </cofactor>
</comment>
<dbReference type="FunFam" id="1.10.510.10:FF:000049">
    <property type="entry name" value="Mitogen-activated protein kinase"/>
    <property type="match status" value="1"/>
</dbReference>
<dbReference type="InterPro" id="IPR017441">
    <property type="entry name" value="Protein_kinase_ATP_BS"/>
</dbReference>
<keyword evidence="11" id="KW-0460">Magnesium</keyword>
<dbReference type="EMBL" id="CP051142">
    <property type="protein sequence ID" value="QIX01032.1"/>
    <property type="molecule type" value="Genomic_DNA"/>
</dbReference>
<dbReference type="EC" id="2.7.11.24" evidence="11"/>
<keyword evidence="3 11" id="KW-0808">Transferase</keyword>
<evidence type="ECO:0000256" key="9">
    <source>
        <dbReference type="ARBA" id="ARBA00048130"/>
    </source>
</evidence>
<dbReference type="AlphaFoldDB" id="A0A6H0Y1Y5"/>
<dbReference type="Gene3D" id="1.10.510.10">
    <property type="entry name" value="Transferase(Phosphotransferase) domain 1"/>
    <property type="match status" value="1"/>
</dbReference>
<dbReference type="GO" id="GO:0051403">
    <property type="term" value="P:stress-activated MAPK cascade"/>
    <property type="evidence" value="ECO:0007669"/>
    <property type="project" value="InterPro"/>
</dbReference>
<dbReference type="PANTHER" id="PTHR24055">
    <property type="entry name" value="MITOGEN-ACTIVATED PROTEIN KINASE"/>
    <property type="match status" value="1"/>
</dbReference>
<dbReference type="CDD" id="cd07856">
    <property type="entry name" value="STKc_Sty1_Hog1"/>
    <property type="match status" value="1"/>
</dbReference>
<dbReference type="Pfam" id="PF00069">
    <property type="entry name" value="Pkinase"/>
    <property type="match status" value="1"/>
</dbReference>
<evidence type="ECO:0000256" key="6">
    <source>
        <dbReference type="ARBA" id="ARBA00022840"/>
    </source>
</evidence>
<proteinExistence type="inferred from homology"/>
<keyword evidence="7" id="KW-0010">Activator</keyword>
<comment type="catalytic activity">
    <reaction evidence="8">
        <text>L-threonyl-[protein] + ATP = O-phospho-L-threonyl-[protein] + ADP + H(+)</text>
        <dbReference type="Rhea" id="RHEA:46608"/>
        <dbReference type="Rhea" id="RHEA-COMP:11060"/>
        <dbReference type="Rhea" id="RHEA-COMP:11605"/>
        <dbReference type="ChEBI" id="CHEBI:15378"/>
        <dbReference type="ChEBI" id="CHEBI:30013"/>
        <dbReference type="ChEBI" id="CHEBI:30616"/>
        <dbReference type="ChEBI" id="CHEBI:61977"/>
        <dbReference type="ChEBI" id="CHEBI:456216"/>
        <dbReference type="EC" id="2.7.11.24"/>
    </reaction>
    <physiologicalReaction direction="left-to-right" evidence="8">
        <dbReference type="Rhea" id="RHEA:46609"/>
    </physiologicalReaction>
</comment>
<gene>
    <name evidence="14" type="ORF">AMS68_006549</name>
</gene>
<dbReference type="FunFam" id="3.30.200.20:FF:000050">
    <property type="entry name" value="Mitogen-activated protein kinase"/>
    <property type="match status" value="1"/>
</dbReference>
<comment type="similarity">
    <text evidence="11">Belongs to the protein kinase superfamily. Ser/Thr protein kinase family. MAP kinase subfamily.</text>
</comment>
<evidence type="ECO:0000256" key="10">
    <source>
        <dbReference type="PROSITE-ProRule" id="PRU10141"/>
    </source>
</evidence>
<feature type="binding site" evidence="10">
    <location>
        <position position="208"/>
    </location>
    <ligand>
        <name>ATP</name>
        <dbReference type="ChEBI" id="CHEBI:30616"/>
    </ligand>
</feature>
<feature type="region of interest" description="Disordered" evidence="12">
    <location>
        <begin position="119"/>
        <end position="138"/>
    </location>
</feature>
<keyword evidence="2 11" id="KW-0723">Serine/threonine-protein kinase</keyword>
<keyword evidence="6 10" id="KW-0067">ATP-binding</keyword>
<dbReference type="GO" id="GO:0004707">
    <property type="term" value="F:MAP kinase activity"/>
    <property type="evidence" value="ECO:0007669"/>
    <property type="project" value="UniProtKB-EC"/>
</dbReference>
<evidence type="ECO:0000256" key="4">
    <source>
        <dbReference type="ARBA" id="ARBA00022741"/>
    </source>
</evidence>
<evidence type="ECO:0000313" key="15">
    <source>
        <dbReference type="Proteomes" id="UP000503462"/>
    </source>
</evidence>
<dbReference type="InterPro" id="IPR008352">
    <property type="entry name" value="MAPK_HOG-like"/>
</dbReference>
<accession>A0A6H0Y1Y5</accession>
<dbReference type="InterPro" id="IPR000719">
    <property type="entry name" value="Prot_kinase_dom"/>
</dbReference>
<sequence length="521" mass="58395">MIPAYGLDTWPAAARETSGLAPWEFRSRHGLCPATQTRQDVVNTSLSARIFGVLDAAYTASVSIMHADSAHPRAHPFCPVIGTTRATSPPTRTFPSLASSHCYELASSSEIESLPAPLSTGLSRDNQAKNTSISSTTSSCEETFSDCKKQAFAYQSPIMAEFVRAQIFGTTFEITSRYTDLQPVGMGAFGLVCSAKDQLTSQAVAIKKIMKPFSTPVLSKRTYRELKLLKHLRHENVISLSDIFISPLEDIYFVTELLGTDLHRLLTSRPLEKQFIQYFLYQILRGLKYVHSAGVVHRDLKPSNILVNENCDLKICDFGLARIQDPQMTGYVSTRYYRAPEIMLTWQKYDVEVDIWSAGCIFAEMLEGKPLFPGKDHVNQFSIITELLGTPPDDVIQTICSENTLRFVQSLPKRERQPLKNKFKNADPQAIELLERMLVFDPKKRVKAGEALADQYLSPYHDPTDEPVANEKFDWSFNDADLPVDTWKIMMYSEILDFHDIRENAEQGADANGEKVAAPAA</sequence>
<evidence type="ECO:0000256" key="1">
    <source>
        <dbReference type="ARBA" id="ARBA00001946"/>
    </source>
</evidence>
<dbReference type="InterPro" id="IPR038783">
    <property type="entry name" value="MAPK_Sty1/HOG1"/>
</dbReference>
<comment type="activity regulation">
    <text evidence="11">Activated by threonine and tyrosine phosphorylation.</text>
</comment>
<dbReference type="InterPro" id="IPR011009">
    <property type="entry name" value="Kinase-like_dom_sf"/>
</dbReference>
<dbReference type="GO" id="GO:0005524">
    <property type="term" value="F:ATP binding"/>
    <property type="evidence" value="ECO:0007669"/>
    <property type="project" value="UniProtKB-UniRule"/>
</dbReference>
<dbReference type="OrthoDB" id="192887at2759"/>
<dbReference type="InterPro" id="IPR008271">
    <property type="entry name" value="Ser/Thr_kinase_AS"/>
</dbReference>